<proteinExistence type="predicted"/>
<evidence type="ECO:0000313" key="1">
    <source>
        <dbReference type="EMBL" id="DAF63721.1"/>
    </source>
</evidence>
<accession>A0A8S5TKL8</accession>
<sequence length="45" mass="5180">MFYTSEKTFLIAGKLNPLGKSISSQDLLTRRVWGKVQRLVQVDVR</sequence>
<organism evidence="1">
    <name type="scientific">Podoviridae sp. ctz6O13</name>
    <dbReference type="NCBI Taxonomy" id="2827757"/>
    <lineage>
        <taxon>Viruses</taxon>
        <taxon>Duplodnaviria</taxon>
        <taxon>Heunggongvirae</taxon>
        <taxon>Uroviricota</taxon>
        <taxon>Caudoviricetes</taxon>
    </lineage>
</organism>
<reference evidence="1" key="1">
    <citation type="journal article" date="2021" name="Proc. Natl. Acad. Sci. U.S.A.">
        <title>A Catalog of Tens of Thousands of Viruses from Human Metagenomes Reveals Hidden Associations with Chronic Diseases.</title>
        <authorList>
            <person name="Tisza M.J."/>
            <person name="Buck C.B."/>
        </authorList>
    </citation>
    <scope>NUCLEOTIDE SEQUENCE</scope>
    <source>
        <strain evidence="1">Ctz6O13</strain>
    </source>
</reference>
<dbReference type="EMBL" id="BK032843">
    <property type="protein sequence ID" value="DAF63721.1"/>
    <property type="molecule type" value="Genomic_DNA"/>
</dbReference>
<protein>
    <submittedName>
        <fullName evidence="1">Uncharacterized protein</fullName>
    </submittedName>
</protein>
<name>A0A8S5TKL8_9CAUD</name>